<evidence type="ECO:0000259" key="1">
    <source>
        <dbReference type="Pfam" id="PF13456"/>
    </source>
</evidence>
<reference evidence="2 3" key="1">
    <citation type="journal article" date="2023" name="Plants (Basel)">
        <title>Bridging the Gap: Combining Genomics and Transcriptomics Approaches to Understand Stylosanthes scabra, an Orphan Legume from the Brazilian Caatinga.</title>
        <authorList>
            <person name="Ferreira-Neto J.R.C."/>
            <person name="da Silva M.D."/>
            <person name="Binneck E."/>
            <person name="de Melo N.F."/>
            <person name="da Silva R.H."/>
            <person name="de Melo A.L.T.M."/>
            <person name="Pandolfi V."/>
            <person name="Bustamante F.O."/>
            <person name="Brasileiro-Vidal A.C."/>
            <person name="Benko-Iseppon A.M."/>
        </authorList>
    </citation>
    <scope>NUCLEOTIDE SEQUENCE [LARGE SCALE GENOMIC DNA]</scope>
    <source>
        <tissue evidence="2">Leaves</tissue>
    </source>
</reference>
<name>A0ABU6WLD6_9FABA</name>
<dbReference type="Pfam" id="PF13456">
    <property type="entry name" value="RVT_3"/>
    <property type="match status" value="1"/>
</dbReference>
<organism evidence="2 3">
    <name type="scientific">Stylosanthes scabra</name>
    <dbReference type="NCBI Taxonomy" id="79078"/>
    <lineage>
        <taxon>Eukaryota</taxon>
        <taxon>Viridiplantae</taxon>
        <taxon>Streptophyta</taxon>
        <taxon>Embryophyta</taxon>
        <taxon>Tracheophyta</taxon>
        <taxon>Spermatophyta</taxon>
        <taxon>Magnoliopsida</taxon>
        <taxon>eudicotyledons</taxon>
        <taxon>Gunneridae</taxon>
        <taxon>Pentapetalae</taxon>
        <taxon>rosids</taxon>
        <taxon>fabids</taxon>
        <taxon>Fabales</taxon>
        <taxon>Fabaceae</taxon>
        <taxon>Papilionoideae</taxon>
        <taxon>50 kb inversion clade</taxon>
        <taxon>dalbergioids sensu lato</taxon>
        <taxon>Dalbergieae</taxon>
        <taxon>Pterocarpus clade</taxon>
        <taxon>Stylosanthes</taxon>
    </lineage>
</organism>
<dbReference type="Proteomes" id="UP001341840">
    <property type="component" value="Unassembled WGS sequence"/>
</dbReference>
<accession>A0ABU6WLD6</accession>
<feature type="domain" description="RNase H type-1" evidence="1">
    <location>
        <begin position="27"/>
        <end position="103"/>
    </location>
</feature>
<comment type="caution">
    <text evidence="2">The sequence shown here is derived from an EMBL/GenBank/DDBJ whole genome shotgun (WGS) entry which is preliminary data.</text>
</comment>
<protein>
    <recommendedName>
        <fullName evidence="1">RNase H type-1 domain-containing protein</fullName>
    </recommendedName>
</protein>
<sequence length="124" mass="13851">MVQTAKIVPNSRDKWESPSTNMQKINVDTSITRNINGGAGAVIRDELGLILAAAAWPILFALKTHEAEDFSAYLGLKFANESCLNEVVLENDNLEVVKALKHDLWVINEKTTQEHIDRSRSMDD</sequence>
<keyword evidence="3" id="KW-1185">Reference proteome</keyword>
<gene>
    <name evidence="2" type="ORF">PIB30_063608</name>
</gene>
<dbReference type="InterPro" id="IPR052929">
    <property type="entry name" value="RNase_H-like_EbsB-rel"/>
</dbReference>
<proteinExistence type="predicted"/>
<dbReference type="PANTHER" id="PTHR47074">
    <property type="entry name" value="BNAC02G40300D PROTEIN"/>
    <property type="match status" value="1"/>
</dbReference>
<dbReference type="EMBL" id="JASCZI010181850">
    <property type="protein sequence ID" value="MED6186104.1"/>
    <property type="molecule type" value="Genomic_DNA"/>
</dbReference>
<evidence type="ECO:0000313" key="2">
    <source>
        <dbReference type="EMBL" id="MED6186104.1"/>
    </source>
</evidence>
<dbReference type="InterPro" id="IPR002156">
    <property type="entry name" value="RNaseH_domain"/>
</dbReference>
<evidence type="ECO:0000313" key="3">
    <source>
        <dbReference type="Proteomes" id="UP001341840"/>
    </source>
</evidence>
<dbReference type="PANTHER" id="PTHR47074:SF11">
    <property type="entry name" value="REVERSE TRANSCRIPTASE-LIKE PROTEIN"/>
    <property type="match status" value="1"/>
</dbReference>